<keyword evidence="2 4" id="KW-0479">Metal-binding</keyword>
<dbReference type="RefSeq" id="WP_091569192.1">
    <property type="nucleotide sequence ID" value="NZ_FNHP01000005.1"/>
</dbReference>
<evidence type="ECO:0000256" key="1">
    <source>
        <dbReference type="ARBA" id="ARBA00009275"/>
    </source>
</evidence>
<dbReference type="PANTHER" id="PTHR46124">
    <property type="entry name" value="D-AMINOACYL-TRNA DEACYLASE"/>
    <property type="match status" value="1"/>
</dbReference>
<protein>
    <submittedName>
        <fullName evidence="5">TatD DNase family protein</fullName>
    </submittedName>
</protein>
<dbReference type="OrthoDB" id="9810005at2"/>
<dbReference type="Gene3D" id="3.20.20.140">
    <property type="entry name" value="Metal-dependent hydrolases"/>
    <property type="match status" value="1"/>
</dbReference>
<keyword evidence="3" id="KW-0378">Hydrolase</keyword>
<feature type="binding site" evidence="4">
    <location>
        <position position="135"/>
    </location>
    <ligand>
        <name>a divalent metal cation</name>
        <dbReference type="ChEBI" id="CHEBI:60240"/>
        <label>2</label>
    </ligand>
</feature>
<dbReference type="FunFam" id="3.20.20.140:FF:000005">
    <property type="entry name" value="TatD family hydrolase"/>
    <property type="match status" value="1"/>
</dbReference>
<dbReference type="SUPFAM" id="SSF51556">
    <property type="entry name" value="Metallo-dependent hydrolases"/>
    <property type="match status" value="1"/>
</dbReference>
<reference evidence="6" key="1">
    <citation type="submission" date="2016-10" db="EMBL/GenBank/DDBJ databases">
        <authorList>
            <person name="Varghese N."/>
            <person name="Submissions S."/>
        </authorList>
    </citation>
    <scope>NUCLEOTIDE SEQUENCE [LARGE SCALE GENOMIC DNA]</scope>
    <source>
        <strain evidence="6">EPL6</strain>
    </source>
</reference>
<dbReference type="GO" id="GO:0046872">
    <property type="term" value="F:metal ion binding"/>
    <property type="evidence" value="ECO:0007669"/>
    <property type="project" value="UniProtKB-KW"/>
</dbReference>
<dbReference type="PANTHER" id="PTHR46124:SF2">
    <property type="entry name" value="D-AMINOACYL-TRNA DEACYLASE"/>
    <property type="match status" value="1"/>
</dbReference>
<feature type="binding site" evidence="4">
    <location>
        <position position="8"/>
    </location>
    <ligand>
        <name>a divalent metal cation</name>
        <dbReference type="ChEBI" id="CHEBI:60240"/>
        <label>1</label>
    </ligand>
</feature>
<dbReference type="InterPro" id="IPR018228">
    <property type="entry name" value="DNase_TatD-rel_CS"/>
</dbReference>
<dbReference type="GO" id="GO:0004536">
    <property type="term" value="F:DNA nuclease activity"/>
    <property type="evidence" value="ECO:0007669"/>
    <property type="project" value="InterPro"/>
</dbReference>
<feature type="binding site" evidence="4">
    <location>
        <position position="6"/>
    </location>
    <ligand>
        <name>a divalent metal cation</name>
        <dbReference type="ChEBI" id="CHEBI:60240"/>
        <label>1</label>
    </ligand>
</feature>
<dbReference type="CDD" id="cd01310">
    <property type="entry name" value="TatD_DNAse"/>
    <property type="match status" value="1"/>
</dbReference>
<gene>
    <name evidence="5" type="ORF">SAMN05428957_10541</name>
</gene>
<feature type="binding site" evidence="4">
    <location>
        <position position="164"/>
    </location>
    <ligand>
        <name>a divalent metal cation</name>
        <dbReference type="ChEBI" id="CHEBI:60240"/>
        <label>2</label>
    </ligand>
</feature>
<evidence type="ECO:0000256" key="2">
    <source>
        <dbReference type="ARBA" id="ARBA00022723"/>
    </source>
</evidence>
<dbReference type="EMBL" id="FNHP01000005">
    <property type="protein sequence ID" value="SDM36766.1"/>
    <property type="molecule type" value="Genomic_DNA"/>
</dbReference>
<dbReference type="Proteomes" id="UP000198552">
    <property type="component" value="Unassembled WGS sequence"/>
</dbReference>
<proteinExistence type="inferred from homology"/>
<feature type="binding site" evidence="4">
    <location>
        <position position="214"/>
    </location>
    <ligand>
        <name>a divalent metal cation</name>
        <dbReference type="ChEBI" id="CHEBI:60240"/>
        <label>1</label>
    </ligand>
</feature>
<dbReference type="NCBIfam" id="TIGR00010">
    <property type="entry name" value="YchF/TatD family DNA exonuclease"/>
    <property type="match status" value="1"/>
</dbReference>
<name>A0A1G9SMS3_9BURK</name>
<sequence>MFVDSHCHLNFPELRGQLPAIRQAMAEAGVDRALCICTTMEEFDDVHALATQHDNFWATVGVHPDTENLAEPGVQDLVQRARLPRVVAIGETGLDYYGMEDRKGGRSVADLEWQRERFRTHIRAAREVQRPLVIHTRSASADTLAILREEGEDGAGNRAGGVFHCFTETAEVARAALDLGYYISFSGIVTFKNAQDLRDVAAFVPLDRLLIETDSPYLAPVPYRGKVNSPAYVPHVARQLAQVRQMPVEDIAFATSRNFERLFLQQEQAA</sequence>
<feature type="binding site" evidence="4">
    <location>
        <position position="91"/>
    </location>
    <ligand>
        <name>a divalent metal cation</name>
        <dbReference type="ChEBI" id="CHEBI:60240"/>
        <label>1</label>
    </ligand>
</feature>
<evidence type="ECO:0000313" key="6">
    <source>
        <dbReference type="Proteomes" id="UP000198552"/>
    </source>
</evidence>
<dbReference type="PROSITE" id="PS01091">
    <property type="entry name" value="TATD_3"/>
    <property type="match status" value="1"/>
</dbReference>
<dbReference type="Pfam" id="PF01026">
    <property type="entry name" value="TatD_DNase"/>
    <property type="match status" value="1"/>
</dbReference>
<dbReference type="InterPro" id="IPR001130">
    <property type="entry name" value="TatD-like"/>
</dbReference>
<comment type="similarity">
    <text evidence="1">Belongs to the metallo-dependent hydrolases superfamily. TatD-type hydrolase family.</text>
</comment>
<organism evidence="5 6">
    <name type="scientific">Oryzisolibacter propanilivorax</name>
    <dbReference type="NCBI Taxonomy" id="1527607"/>
    <lineage>
        <taxon>Bacteria</taxon>
        <taxon>Pseudomonadati</taxon>
        <taxon>Pseudomonadota</taxon>
        <taxon>Betaproteobacteria</taxon>
        <taxon>Burkholderiales</taxon>
        <taxon>Comamonadaceae</taxon>
        <taxon>Oryzisolibacter</taxon>
    </lineage>
</organism>
<dbReference type="InterPro" id="IPR032466">
    <property type="entry name" value="Metal_Hydrolase"/>
</dbReference>
<dbReference type="GO" id="GO:0005829">
    <property type="term" value="C:cytosol"/>
    <property type="evidence" value="ECO:0007669"/>
    <property type="project" value="TreeGrafter"/>
</dbReference>
<keyword evidence="6" id="KW-1185">Reference proteome</keyword>
<dbReference type="PROSITE" id="PS01137">
    <property type="entry name" value="TATD_1"/>
    <property type="match status" value="1"/>
</dbReference>
<dbReference type="AlphaFoldDB" id="A0A1G9SMS3"/>
<dbReference type="InterPro" id="IPR015991">
    <property type="entry name" value="TatD/YcfH-like"/>
</dbReference>
<dbReference type="GO" id="GO:0016788">
    <property type="term" value="F:hydrolase activity, acting on ester bonds"/>
    <property type="evidence" value="ECO:0007669"/>
    <property type="project" value="InterPro"/>
</dbReference>
<dbReference type="STRING" id="1527607.SAMN05428957_10541"/>
<evidence type="ECO:0000256" key="3">
    <source>
        <dbReference type="ARBA" id="ARBA00022801"/>
    </source>
</evidence>
<evidence type="ECO:0000256" key="4">
    <source>
        <dbReference type="PIRSR" id="PIRSR005902-1"/>
    </source>
</evidence>
<evidence type="ECO:0000313" key="5">
    <source>
        <dbReference type="EMBL" id="SDM36766.1"/>
    </source>
</evidence>
<accession>A0A1G9SMS3</accession>
<dbReference type="PIRSF" id="PIRSF005902">
    <property type="entry name" value="DNase_TatD"/>
    <property type="match status" value="1"/>
</dbReference>